<protein>
    <recommendedName>
        <fullName evidence="4">Transposase</fullName>
    </recommendedName>
</protein>
<evidence type="ECO:0000313" key="3">
    <source>
        <dbReference type="Proteomes" id="UP000003172"/>
    </source>
</evidence>
<dbReference type="RefSeq" id="WP_002759371.1">
    <property type="nucleotide sequence ID" value="NZ_HE972699.1"/>
</dbReference>
<gene>
    <name evidence="2" type="ORF">MICAB_2850005</name>
</gene>
<feature type="region of interest" description="Disordered" evidence="1">
    <location>
        <begin position="53"/>
        <end position="75"/>
    </location>
</feature>
<dbReference type="Proteomes" id="UP000003172">
    <property type="component" value="Unassembled WGS sequence"/>
</dbReference>
<reference evidence="2 3" key="1">
    <citation type="submission" date="2012-04" db="EMBL/GenBank/DDBJ databases">
        <authorList>
            <person name="Genoscope - CEA"/>
        </authorList>
    </citation>
    <scope>NUCLEOTIDE SEQUENCE [LARGE SCALE GENOMIC DNA]</scope>
    <source>
        <strain evidence="2 3">9717</strain>
    </source>
</reference>
<evidence type="ECO:0008006" key="4">
    <source>
        <dbReference type="Google" id="ProtNLM"/>
    </source>
</evidence>
<accession>I4FMY3</accession>
<evidence type="ECO:0000313" key="2">
    <source>
        <dbReference type="EMBL" id="CCH97008.1"/>
    </source>
</evidence>
<sequence>MGKNDRQRQTASSAVRFEDRTARATVLWRRTSFGSQSEAGSVFVARMLTLVSKGSSSPSLLPQESSSTESMPLAA</sequence>
<feature type="compositionally biased region" description="Low complexity" evidence="1">
    <location>
        <begin position="55"/>
        <end position="75"/>
    </location>
</feature>
<proteinExistence type="predicted"/>
<dbReference type="EMBL" id="CAII01000207">
    <property type="protein sequence ID" value="CCH97008.1"/>
    <property type="molecule type" value="Genomic_DNA"/>
</dbReference>
<name>I4FMY3_MICAE</name>
<organism evidence="2 3">
    <name type="scientific">Microcystis aeruginosa PCC 9717</name>
    <dbReference type="NCBI Taxonomy" id="1160286"/>
    <lineage>
        <taxon>Bacteria</taxon>
        <taxon>Bacillati</taxon>
        <taxon>Cyanobacteriota</taxon>
        <taxon>Cyanophyceae</taxon>
        <taxon>Oscillatoriophycideae</taxon>
        <taxon>Chroococcales</taxon>
        <taxon>Microcystaceae</taxon>
        <taxon>Microcystis</taxon>
    </lineage>
</organism>
<dbReference type="HOGENOM" id="CLU_2666983_0_0_3"/>
<comment type="caution">
    <text evidence="2">The sequence shown here is derived from an EMBL/GenBank/DDBJ whole genome shotgun (WGS) entry which is preliminary data.</text>
</comment>
<evidence type="ECO:0000256" key="1">
    <source>
        <dbReference type="SAM" id="MobiDB-lite"/>
    </source>
</evidence>
<dbReference type="AlphaFoldDB" id="I4FMY3"/>